<evidence type="ECO:0000313" key="1">
    <source>
        <dbReference type="EMBL" id="KAK8222057.1"/>
    </source>
</evidence>
<keyword evidence="2" id="KW-1185">Reference proteome</keyword>
<dbReference type="Proteomes" id="UP001320706">
    <property type="component" value="Unassembled WGS sequence"/>
</dbReference>
<accession>A0ACC3SPF3</accession>
<proteinExistence type="predicted"/>
<name>A0ACC3SPF3_9PEZI</name>
<comment type="caution">
    <text evidence="1">The sequence shown here is derived from an EMBL/GenBank/DDBJ whole genome shotgun (WGS) entry which is preliminary data.</text>
</comment>
<gene>
    <name evidence="1" type="ORF">M8818_000225</name>
</gene>
<sequence>MTVPTSLRCVSGIAACSTTPPHKHSVLLVNSSLLEYRHVVTRRYFRSPTSRSNVGLPREVQHLLSWPCSMEVLHVQATALSSMSEA</sequence>
<protein>
    <submittedName>
        <fullName evidence="1">Uncharacterized protein</fullName>
    </submittedName>
</protein>
<organism evidence="1 2">
    <name type="scientific">Zalaria obscura</name>
    <dbReference type="NCBI Taxonomy" id="2024903"/>
    <lineage>
        <taxon>Eukaryota</taxon>
        <taxon>Fungi</taxon>
        <taxon>Dikarya</taxon>
        <taxon>Ascomycota</taxon>
        <taxon>Pezizomycotina</taxon>
        <taxon>Dothideomycetes</taxon>
        <taxon>Dothideomycetidae</taxon>
        <taxon>Dothideales</taxon>
        <taxon>Zalariaceae</taxon>
        <taxon>Zalaria</taxon>
    </lineage>
</organism>
<dbReference type="EMBL" id="JAMKPW020000001">
    <property type="protein sequence ID" value="KAK8222057.1"/>
    <property type="molecule type" value="Genomic_DNA"/>
</dbReference>
<evidence type="ECO:0000313" key="2">
    <source>
        <dbReference type="Proteomes" id="UP001320706"/>
    </source>
</evidence>
<reference evidence="1" key="1">
    <citation type="submission" date="2024-02" db="EMBL/GenBank/DDBJ databases">
        <title>Metagenome Assembled Genome of Zalaria obscura JY119.</title>
        <authorList>
            <person name="Vighnesh L."/>
            <person name="Jagadeeshwari U."/>
            <person name="Venkata Ramana C."/>
            <person name="Sasikala C."/>
        </authorList>
    </citation>
    <scope>NUCLEOTIDE SEQUENCE</scope>
    <source>
        <strain evidence="1">JY119</strain>
    </source>
</reference>